<evidence type="ECO:0000313" key="2">
    <source>
        <dbReference type="Proteomes" id="UP000654075"/>
    </source>
</evidence>
<dbReference type="AlphaFoldDB" id="A0A813F8F8"/>
<sequence length="89" mass="9659">VQVAVLPRPVWPVTPVRSTSSSSSACVRSWARSPVLQAAPVSSLWQAAFVGAIGRRRFRRTISPRAASSLQGFDPWSVLGVQRGAERDE</sequence>
<organism evidence="1 2">
    <name type="scientific">Polarella glacialis</name>
    <name type="common">Dinoflagellate</name>
    <dbReference type="NCBI Taxonomy" id="89957"/>
    <lineage>
        <taxon>Eukaryota</taxon>
        <taxon>Sar</taxon>
        <taxon>Alveolata</taxon>
        <taxon>Dinophyceae</taxon>
        <taxon>Suessiales</taxon>
        <taxon>Suessiaceae</taxon>
        <taxon>Polarella</taxon>
    </lineage>
</organism>
<feature type="non-terminal residue" evidence="1">
    <location>
        <position position="89"/>
    </location>
</feature>
<comment type="caution">
    <text evidence="1">The sequence shown here is derived from an EMBL/GenBank/DDBJ whole genome shotgun (WGS) entry which is preliminary data.</text>
</comment>
<evidence type="ECO:0000313" key="1">
    <source>
        <dbReference type="EMBL" id="CAE8606701.1"/>
    </source>
</evidence>
<reference evidence="1" key="1">
    <citation type="submission" date="2021-02" db="EMBL/GenBank/DDBJ databases">
        <authorList>
            <person name="Dougan E. K."/>
            <person name="Rhodes N."/>
            <person name="Thang M."/>
            <person name="Chan C."/>
        </authorList>
    </citation>
    <scope>NUCLEOTIDE SEQUENCE</scope>
</reference>
<dbReference type="Proteomes" id="UP000654075">
    <property type="component" value="Unassembled WGS sequence"/>
</dbReference>
<gene>
    <name evidence="1" type="ORF">PGLA1383_LOCUS24677</name>
</gene>
<protein>
    <submittedName>
        <fullName evidence="1">Uncharacterized protein</fullName>
    </submittedName>
</protein>
<keyword evidence="2" id="KW-1185">Reference proteome</keyword>
<accession>A0A813F8F8</accession>
<dbReference type="EMBL" id="CAJNNV010019697">
    <property type="protein sequence ID" value="CAE8606701.1"/>
    <property type="molecule type" value="Genomic_DNA"/>
</dbReference>
<proteinExistence type="predicted"/>
<feature type="non-terminal residue" evidence="1">
    <location>
        <position position="1"/>
    </location>
</feature>
<name>A0A813F8F8_POLGL</name>